<dbReference type="InterPro" id="IPR045827">
    <property type="entry name" value="VCPIP1_N"/>
</dbReference>
<evidence type="ECO:0000313" key="2">
    <source>
        <dbReference type="EMBL" id="PIK42156.1"/>
    </source>
</evidence>
<dbReference type="PANTHER" id="PTHR14843:SF2">
    <property type="entry name" value="DEUBIQUITINATING PROTEIN VCPIP1"/>
    <property type="match status" value="1"/>
</dbReference>
<dbReference type="OrthoDB" id="10012024at2759"/>
<dbReference type="GO" id="GO:0090168">
    <property type="term" value="P:Golgi reassembly"/>
    <property type="evidence" value="ECO:0007669"/>
    <property type="project" value="TreeGrafter"/>
</dbReference>
<dbReference type="Pfam" id="PF19437">
    <property type="entry name" value="VCIP135_N"/>
    <property type="match status" value="1"/>
</dbReference>
<dbReference type="STRING" id="307972.A0A2G8K2C1"/>
<keyword evidence="3" id="KW-1185">Reference proteome</keyword>
<dbReference type="GO" id="GO:0035871">
    <property type="term" value="P:protein K11-linked deubiquitination"/>
    <property type="evidence" value="ECO:0007669"/>
    <property type="project" value="TreeGrafter"/>
</dbReference>
<dbReference type="Pfam" id="PF02338">
    <property type="entry name" value="OTU"/>
    <property type="match status" value="1"/>
</dbReference>
<name>A0A2G8K2C1_STIJA</name>
<protein>
    <recommendedName>
        <fullName evidence="1">OTU domain-containing protein</fullName>
    </recommendedName>
</protein>
<evidence type="ECO:0000313" key="3">
    <source>
        <dbReference type="Proteomes" id="UP000230750"/>
    </source>
</evidence>
<dbReference type="PROSITE" id="PS50802">
    <property type="entry name" value="OTU"/>
    <property type="match status" value="1"/>
</dbReference>
<dbReference type="GO" id="GO:0071108">
    <property type="term" value="P:protein K48-linked deubiquitination"/>
    <property type="evidence" value="ECO:0007669"/>
    <property type="project" value="TreeGrafter"/>
</dbReference>
<proteinExistence type="predicted"/>
<evidence type="ECO:0000259" key="1">
    <source>
        <dbReference type="PROSITE" id="PS50802"/>
    </source>
</evidence>
<dbReference type="GO" id="GO:0004843">
    <property type="term" value="F:cysteine-type deubiquitinase activity"/>
    <property type="evidence" value="ECO:0007669"/>
    <property type="project" value="InterPro"/>
</dbReference>
<gene>
    <name evidence="2" type="ORF">BSL78_20992</name>
</gene>
<accession>A0A2G8K2C1</accession>
<dbReference type="GO" id="GO:0016320">
    <property type="term" value="P:endoplasmic reticulum membrane fusion"/>
    <property type="evidence" value="ECO:0007669"/>
    <property type="project" value="TreeGrafter"/>
</dbReference>
<dbReference type="EMBL" id="MRZV01000957">
    <property type="protein sequence ID" value="PIK42156.1"/>
    <property type="molecule type" value="Genomic_DNA"/>
</dbReference>
<dbReference type="Proteomes" id="UP000230750">
    <property type="component" value="Unassembled WGS sequence"/>
</dbReference>
<organism evidence="2 3">
    <name type="scientific">Stichopus japonicus</name>
    <name type="common">Sea cucumber</name>
    <dbReference type="NCBI Taxonomy" id="307972"/>
    <lineage>
        <taxon>Eukaryota</taxon>
        <taxon>Metazoa</taxon>
        <taxon>Echinodermata</taxon>
        <taxon>Eleutherozoa</taxon>
        <taxon>Echinozoa</taxon>
        <taxon>Holothuroidea</taxon>
        <taxon>Aspidochirotacea</taxon>
        <taxon>Aspidochirotida</taxon>
        <taxon>Stichopodidae</taxon>
        <taxon>Apostichopus</taxon>
    </lineage>
</organism>
<dbReference type="GO" id="GO:0016567">
    <property type="term" value="P:protein ubiquitination"/>
    <property type="evidence" value="ECO:0007669"/>
    <property type="project" value="InterPro"/>
</dbReference>
<sequence length="533" mass="59511">MASQPSRAQDAAPVMLCGTCPDQHCQTKLYFPSYDVSIECPDCGQRHLRQSLKDIKEVKNPEVAIHNMLRTLLVGNVTPKKTTDSVKVLGLSNYHCKLLSPLLTRYGMDKQGKAVPLRSLNKGDVFNCAILGSRAFLIQPEHIEIMGYGRDMTGSVEYLKETLEGINRINSNQEVLTPIHADGDGHCLVHGISRALVGRELFWHALRTSLKAHFQEKLDIYKAMFHDFVDSKEWDQIIAESDPDFVPGPNEEMGLQNIHIFGLANVLHRPIVLLDSLKGLQSAGDYTGVFLPALVEPELCQGPDGSLNKPLCIAWSSSGRNHFIALVAVKGRPLPKLPRWMLTRVWGAPQNLINRYIEFDEDDMCTIGGDRSLQDKYIQRLASAMEEVFQQEYGVHPSVVADVHHYIYKRTGIVGLRQETIITATRRAIEDRQLYSCLLCNAVSQIMDACNVDLDSLKPGGEHYELAKDTYHELAEGRIYSFPGGGLQCHYDPVLDELVVDLSQTSASCTCCKGSSCKQELPKKPHWLIKATS</sequence>
<dbReference type="AlphaFoldDB" id="A0A2G8K2C1"/>
<dbReference type="InterPro" id="IPR003323">
    <property type="entry name" value="OTU_dom"/>
</dbReference>
<dbReference type="CDD" id="cd22769">
    <property type="entry name" value="OTU_VCIP135"/>
    <property type="match status" value="1"/>
</dbReference>
<comment type="caution">
    <text evidence="2">The sequence shown here is derived from an EMBL/GenBank/DDBJ whole genome shotgun (WGS) entry which is preliminary data.</text>
</comment>
<dbReference type="InterPro" id="IPR039087">
    <property type="entry name" value="VCPIP1"/>
</dbReference>
<dbReference type="PANTHER" id="PTHR14843">
    <property type="entry name" value="DEUBIQUITINATING PROTEIN VCIP135"/>
    <property type="match status" value="1"/>
</dbReference>
<reference evidence="2 3" key="1">
    <citation type="journal article" date="2017" name="PLoS Biol.">
        <title>The sea cucumber genome provides insights into morphological evolution and visceral regeneration.</title>
        <authorList>
            <person name="Zhang X."/>
            <person name="Sun L."/>
            <person name="Yuan J."/>
            <person name="Sun Y."/>
            <person name="Gao Y."/>
            <person name="Zhang L."/>
            <person name="Li S."/>
            <person name="Dai H."/>
            <person name="Hamel J.F."/>
            <person name="Liu C."/>
            <person name="Yu Y."/>
            <person name="Liu S."/>
            <person name="Lin W."/>
            <person name="Guo K."/>
            <person name="Jin S."/>
            <person name="Xu P."/>
            <person name="Storey K.B."/>
            <person name="Huan P."/>
            <person name="Zhang T."/>
            <person name="Zhou Y."/>
            <person name="Zhang J."/>
            <person name="Lin C."/>
            <person name="Li X."/>
            <person name="Xing L."/>
            <person name="Huo D."/>
            <person name="Sun M."/>
            <person name="Wang L."/>
            <person name="Mercier A."/>
            <person name="Li F."/>
            <person name="Yang H."/>
            <person name="Xiang J."/>
        </authorList>
    </citation>
    <scope>NUCLEOTIDE SEQUENCE [LARGE SCALE GENOMIC DNA]</scope>
    <source>
        <strain evidence="2">Shaxun</strain>
        <tissue evidence="2">Muscle</tissue>
    </source>
</reference>
<feature type="domain" description="OTU" evidence="1">
    <location>
        <begin position="176"/>
        <end position="329"/>
    </location>
</feature>